<accession>A0ABX6EWA9</accession>
<feature type="compositionally biased region" description="Polar residues" evidence="1">
    <location>
        <begin position="19"/>
        <end position="28"/>
    </location>
</feature>
<evidence type="ECO:0000259" key="2">
    <source>
        <dbReference type="Pfam" id="PF15463"/>
    </source>
</evidence>
<reference evidence="3 4" key="1">
    <citation type="submission" date="2016-03" db="EMBL/GenBank/DDBJ databases">
        <title>How can Kluyveromyces marxianus grow so fast - potential evolutionary course in Saccharomyces Complex revealed by comparative genomics.</title>
        <authorList>
            <person name="Mo W."/>
            <person name="Lu W."/>
            <person name="Yang X."/>
            <person name="Qi J."/>
            <person name="Lv H."/>
        </authorList>
    </citation>
    <scope>NUCLEOTIDE SEQUENCE [LARGE SCALE GENOMIC DNA]</scope>
    <source>
        <strain evidence="3 4">FIM1</strain>
    </source>
</reference>
<reference evidence="3 4" key="2">
    <citation type="submission" date="2019-11" db="EMBL/GenBank/DDBJ databases">
        <authorList>
            <person name="Lu H."/>
        </authorList>
    </citation>
    <scope>NUCLEOTIDE SEQUENCE [LARGE SCALE GENOMIC DNA]</scope>
    <source>
        <strain evidence="3 4">FIM1</strain>
    </source>
</reference>
<protein>
    <submittedName>
        <fullName evidence="3">Protein ECM11</fullName>
    </submittedName>
</protein>
<gene>
    <name evidence="3" type="primary">ECM11</name>
    <name evidence="3" type="ORF">FIM1_3043</name>
</gene>
<dbReference type="InterPro" id="IPR029178">
    <property type="entry name" value="Ecm11_C"/>
</dbReference>
<keyword evidence="4" id="KW-1185">Reference proteome</keyword>
<organism evidence="3 4">
    <name type="scientific">Kluyveromyces marxianus</name>
    <name type="common">Yeast</name>
    <name type="synonym">Candida kefyr</name>
    <dbReference type="NCBI Taxonomy" id="4911"/>
    <lineage>
        <taxon>Eukaryota</taxon>
        <taxon>Fungi</taxon>
        <taxon>Dikarya</taxon>
        <taxon>Ascomycota</taxon>
        <taxon>Saccharomycotina</taxon>
        <taxon>Saccharomycetes</taxon>
        <taxon>Saccharomycetales</taxon>
        <taxon>Saccharomycetaceae</taxon>
        <taxon>Kluyveromyces</taxon>
    </lineage>
</organism>
<feature type="compositionally biased region" description="Polar residues" evidence="1">
    <location>
        <begin position="155"/>
        <end position="164"/>
    </location>
</feature>
<evidence type="ECO:0000313" key="3">
    <source>
        <dbReference type="EMBL" id="QGN16337.1"/>
    </source>
</evidence>
<sequence length="317" mass="35363">MIKKEPGISNAVSSWLEKPSQQVNQPKSENSRPPLKQKAENIQTDPVLSKGTEAKNQLLSQFMMITGNNANNAPQVKKEPGSYAPNESSPKSSSTIMHPAKHKIGKPIHTERIANSNKPKTTENSAAIVASAIQDSTQSNSPLAKFKIEEGAANKSVNTNTPVHNKQETKSVNKSVGKSTEKPSNKVHNKLATKSVTNPPQNPGKYEKLIKRLNEKEDEENPDYYEEVFTHAEWKKECIDLAKCDMTEWIDKGQELLKEQQAIMSRMVLARIKLSHRFQVVTNIINERAELLAKQGNLMDAKLKKVQVLGKEILELL</sequence>
<evidence type="ECO:0000256" key="1">
    <source>
        <dbReference type="SAM" id="MobiDB-lite"/>
    </source>
</evidence>
<feature type="region of interest" description="Disordered" evidence="1">
    <location>
        <begin position="65"/>
        <end position="98"/>
    </location>
</feature>
<feature type="compositionally biased region" description="Polar residues" evidence="1">
    <location>
        <begin position="85"/>
        <end position="96"/>
    </location>
</feature>
<feature type="domain" description="Extracellular mutant protein 11 C-terminal" evidence="2">
    <location>
        <begin position="186"/>
        <end position="314"/>
    </location>
</feature>
<dbReference type="EMBL" id="CP015057">
    <property type="protein sequence ID" value="QGN16337.1"/>
    <property type="molecule type" value="Genomic_DNA"/>
</dbReference>
<name>A0ABX6EWA9_KLUMA</name>
<proteinExistence type="predicted"/>
<dbReference type="Proteomes" id="UP000422736">
    <property type="component" value="Chromosome 4"/>
</dbReference>
<feature type="region of interest" description="Disordered" evidence="1">
    <location>
        <begin position="155"/>
        <end position="205"/>
    </location>
</feature>
<feature type="region of interest" description="Disordered" evidence="1">
    <location>
        <begin position="1"/>
        <end position="50"/>
    </location>
</feature>
<evidence type="ECO:0000313" key="4">
    <source>
        <dbReference type="Proteomes" id="UP000422736"/>
    </source>
</evidence>
<dbReference type="Pfam" id="PF15463">
    <property type="entry name" value="ECM11"/>
    <property type="match status" value="1"/>
</dbReference>